<evidence type="ECO:0000256" key="1">
    <source>
        <dbReference type="SAM" id="MobiDB-lite"/>
    </source>
</evidence>
<evidence type="ECO:0000313" key="3">
    <source>
        <dbReference type="Proteomes" id="UP000593577"/>
    </source>
</evidence>
<comment type="caution">
    <text evidence="2">The sequence shown here is derived from an EMBL/GenBank/DDBJ whole genome shotgun (WGS) entry which is preliminary data.</text>
</comment>
<sequence>MTANGWANMDPKLSKAAHSIHRKRTGLPSKTHATLRAIKRTAVFEETKIGLLNPALSERHLEKTLLYFDRRRLKRRSLSSRATLIARRYQPSFAYIFHDDDRKTHPSTEPQSTQKPGNFGQQRSFGTGFSNSSSGLCGVLFHDRRCSQLAFLPGTGVSFGRFMSTKVNDGVKGVELMTDVAEAFKDTAIEAVTSQVPAVNEVAIAAADCWLPVATLQYVIDAVHSFTGFNW</sequence>
<evidence type="ECO:0000313" key="2">
    <source>
        <dbReference type="EMBL" id="MBA0689767.1"/>
    </source>
</evidence>
<proteinExistence type="predicted"/>
<feature type="region of interest" description="Disordered" evidence="1">
    <location>
        <begin position="100"/>
        <end position="124"/>
    </location>
</feature>
<organism evidence="2 3">
    <name type="scientific">Gossypium aridum</name>
    <name type="common">American cotton</name>
    <name type="synonym">Erioxylum aridum</name>
    <dbReference type="NCBI Taxonomy" id="34290"/>
    <lineage>
        <taxon>Eukaryota</taxon>
        <taxon>Viridiplantae</taxon>
        <taxon>Streptophyta</taxon>
        <taxon>Embryophyta</taxon>
        <taxon>Tracheophyta</taxon>
        <taxon>Spermatophyta</taxon>
        <taxon>Magnoliopsida</taxon>
        <taxon>eudicotyledons</taxon>
        <taxon>Gunneridae</taxon>
        <taxon>Pentapetalae</taxon>
        <taxon>rosids</taxon>
        <taxon>malvids</taxon>
        <taxon>Malvales</taxon>
        <taxon>Malvaceae</taxon>
        <taxon>Malvoideae</taxon>
        <taxon>Gossypium</taxon>
    </lineage>
</organism>
<reference evidence="2 3" key="1">
    <citation type="journal article" date="2019" name="Genome Biol. Evol.">
        <title>Insights into the evolution of the New World diploid cottons (Gossypium, subgenus Houzingenia) based on genome sequencing.</title>
        <authorList>
            <person name="Grover C.E."/>
            <person name="Arick M.A. 2nd"/>
            <person name="Thrash A."/>
            <person name="Conover J.L."/>
            <person name="Sanders W.S."/>
            <person name="Peterson D.G."/>
            <person name="Frelichowski J.E."/>
            <person name="Scheffler J.A."/>
            <person name="Scheffler B.E."/>
            <person name="Wendel J.F."/>
        </authorList>
    </citation>
    <scope>NUCLEOTIDE SEQUENCE [LARGE SCALE GENOMIC DNA]</scope>
    <source>
        <strain evidence="2">185</strain>
        <tissue evidence="2">Leaf</tissue>
    </source>
</reference>
<accession>A0A7J8XR21</accession>
<protein>
    <submittedName>
        <fullName evidence="2">Uncharacterized protein</fullName>
    </submittedName>
</protein>
<name>A0A7J8XR21_GOSAI</name>
<dbReference type="AlphaFoldDB" id="A0A7J8XR21"/>
<dbReference type="EMBL" id="JABFAA010000008">
    <property type="protein sequence ID" value="MBA0689767.1"/>
    <property type="molecule type" value="Genomic_DNA"/>
</dbReference>
<keyword evidence="3" id="KW-1185">Reference proteome</keyword>
<gene>
    <name evidence="2" type="ORF">Goari_007481</name>
</gene>
<feature type="compositionally biased region" description="Polar residues" evidence="1">
    <location>
        <begin position="107"/>
        <end position="123"/>
    </location>
</feature>
<dbReference type="Proteomes" id="UP000593577">
    <property type="component" value="Unassembled WGS sequence"/>
</dbReference>